<proteinExistence type="predicted"/>
<dbReference type="PANTHER" id="PTHR46254">
    <property type="entry name" value="PROTEIN GVQW1-RELATED"/>
    <property type="match status" value="1"/>
</dbReference>
<dbReference type="AlphaFoldDB" id="A0A7N9D104"/>
<keyword evidence="2" id="KW-1185">Reference proteome</keyword>
<sequence>MKSYCVTQAGMQFHDLGSLQPPPPGFKQFSCLSLLSSWDYRRAPPCLANFLCVFVEMGFHHVGQAGLELLTSSDSPALASQTAGITGVSHQARQYIYIYIHILMNQVRTLKG</sequence>
<protein>
    <submittedName>
        <fullName evidence="1">Uncharacterized protein</fullName>
    </submittedName>
</protein>
<dbReference type="PRINTS" id="PR02045">
    <property type="entry name" value="F138DOMAIN"/>
</dbReference>
<reference evidence="1" key="3">
    <citation type="submission" date="2025-09" db="UniProtKB">
        <authorList>
            <consortium name="Ensembl"/>
        </authorList>
    </citation>
    <scope>IDENTIFICATION</scope>
</reference>
<name>A0A7N9D104_MACFA</name>
<evidence type="ECO:0000313" key="1">
    <source>
        <dbReference type="Ensembl" id="ENSMFAP00000058937.1"/>
    </source>
</evidence>
<dbReference type="Ensembl" id="ENSMFAT00000075047.1">
    <property type="protein sequence ID" value="ENSMFAP00000058937.1"/>
    <property type="gene ID" value="ENSMFAG00000059818.1"/>
</dbReference>
<accession>A0A7N9D104</accession>
<reference evidence="1 2" key="1">
    <citation type="submission" date="2013-03" db="EMBL/GenBank/DDBJ databases">
        <authorList>
            <person name="Warren W."/>
            <person name="Wilson R.K."/>
        </authorList>
    </citation>
    <scope>NUCLEOTIDE SEQUENCE</scope>
</reference>
<dbReference type="Proteomes" id="UP000233100">
    <property type="component" value="Chromosome 5"/>
</dbReference>
<dbReference type="GeneTree" id="ENSGT00940000164709"/>
<dbReference type="PANTHER" id="PTHR46254:SF3">
    <property type="entry name" value="SECRETED PROTEIN"/>
    <property type="match status" value="1"/>
</dbReference>
<reference evidence="1" key="2">
    <citation type="submission" date="2025-08" db="UniProtKB">
        <authorList>
            <consortium name="Ensembl"/>
        </authorList>
    </citation>
    <scope>IDENTIFICATION</scope>
</reference>
<evidence type="ECO:0000313" key="2">
    <source>
        <dbReference type="Proteomes" id="UP000233100"/>
    </source>
</evidence>
<organism evidence="1 2">
    <name type="scientific">Macaca fascicularis</name>
    <name type="common">Crab-eating macaque</name>
    <name type="synonym">Cynomolgus monkey</name>
    <dbReference type="NCBI Taxonomy" id="9541"/>
    <lineage>
        <taxon>Eukaryota</taxon>
        <taxon>Metazoa</taxon>
        <taxon>Chordata</taxon>
        <taxon>Craniata</taxon>
        <taxon>Vertebrata</taxon>
        <taxon>Euteleostomi</taxon>
        <taxon>Mammalia</taxon>
        <taxon>Eutheria</taxon>
        <taxon>Euarchontoglires</taxon>
        <taxon>Primates</taxon>
        <taxon>Haplorrhini</taxon>
        <taxon>Catarrhini</taxon>
        <taxon>Cercopithecidae</taxon>
        <taxon>Cercopithecinae</taxon>
        <taxon>Macaca</taxon>
    </lineage>
</organism>